<dbReference type="InterPro" id="IPR001971">
    <property type="entry name" value="Ribosomal_uS11"/>
</dbReference>
<dbReference type="Pfam" id="PF00411">
    <property type="entry name" value="Ribosomal_S11"/>
    <property type="match status" value="1"/>
</dbReference>
<sequence>MSLLRFIRTSPACALYRSSRVACMSSLPGLGTPDNAASLFSESSVEQPAASSAQSSSEVPDFFSNLSLPPRPSQPEDSGPPVGRAYPPPRTDSNPMRAKGKERLKYNLYVTASRNNTIATFTRPNGNQLCTFSGGKVGFKGVKRASYEAGYQCAVTIFQRILKEKEQAGSSMCLELLFSGFGQGRDAMYRALMSEEGAAVRDMVFRITDFTPIKIGGTRAKKTRRL</sequence>
<evidence type="ECO:0000256" key="1">
    <source>
        <dbReference type="ARBA" id="ARBA00006194"/>
    </source>
</evidence>
<accession>A0ABP1D3I6</accession>
<evidence type="ECO:0000256" key="4">
    <source>
        <dbReference type="SAM" id="MobiDB-lite"/>
    </source>
</evidence>
<organism evidence="5 6">
    <name type="scientific">Somion occarium</name>
    <dbReference type="NCBI Taxonomy" id="3059160"/>
    <lineage>
        <taxon>Eukaryota</taxon>
        <taxon>Fungi</taxon>
        <taxon>Dikarya</taxon>
        <taxon>Basidiomycota</taxon>
        <taxon>Agaricomycotina</taxon>
        <taxon>Agaricomycetes</taxon>
        <taxon>Polyporales</taxon>
        <taxon>Cerrenaceae</taxon>
        <taxon>Somion</taxon>
    </lineage>
</organism>
<proteinExistence type="inferred from homology"/>
<protein>
    <recommendedName>
        <fullName evidence="7">Translational machinery component</fullName>
    </recommendedName>
</protein>
<evidence type="ECO:0000313" key="5">
    <source>
        <dbReference type="EMBL" id="CAL1701647.1"/>
    </source>
</evidence>
<dbReference type="EMBL" id="OZ037945">
    <property type="protein sequence ID" value="CAL1701647.1"/>
    <property type="molecule type" value="Genomic_DNA"/>
</dbReference>
<feature type="region of interest" description="Disordered" evidence="4">
    <location>
        <begin position="41"/>
        <end position="98"/>
    </location>
</feature>
<evidence type="ECO:0000256" key="2">
    <source>
        <dbReference type="ARBA" id="ARBA00022980"/>
    </source>
</evidence>
<keyword evidence="3" id="KW-0687">Ribonucleoprotein</keyword>
<evidence type="ECO:0008006" key="7">
    <source>
        <dbReference type="Google" id="ProtNLM"/>
    </source>
</evidence>
<comment type="similarity">
    <text evidence="1">Belongs to the universal ribosomal protein uS11 family.</text>
</comment>
<feature type="compositionally biased region" description="Low complexity" evidence="4">
    <location>
        <begin position="41"/>
        <end position="60"/>
    </location>
</feature>
<dbReference type="SUPFAM" id="SSF53137">
    <property type="entry name" value="Translational machinery components"/>
    <property type="match status" value="1"/>
</dbReference>
<dbReference type="Proteomes" id="UP001497453">
    <property type="component" value="Chromosome 2"/>
</dbReference>
<keyword evidence="2" id="KW-0689">Ribosomal protein</keyword>
<dbReference type="Gene3D" id="3.30.420.80">
    <property type="entry name" value="Ribosomal protein S11"/>
    <property type="match status" value="1"/>
</dbReference>
<keyword evidence="6" id="KW-1185">Reference proteome</keyword>
<evidence type="ECO:0000313" key="6">
    <source>
        <dbReference type="Proteomes" id="UP001497453"/>
    </source>
</evidence>
<dbReference type="HAMAP" id="MF_01310">
    <property type="entry name" value="Ribosomal_uS11"/>
    <property type="match status" value="1"/>
</dbReference>
<dbReference type="InterPro" id="IPR036967">
    <property type="entry name" value="Ribosomal_uS11_sf"/>
</dbReference>
<reference evidence="6" key="1">
    <citation type="submission" date="2024-04" db="EMBL/GenBank/DDBJ databases">
        <authorList>
            <person name="Shaw F."/>
            <person name="Minotto A."/>
        </authorList>
    </citation>
    <scope>NUCLEOTIDE SEQUENCE [LARGE SCALE GENOMIC DNA]</scope>
</reference>
<name>A0ABP1D3I6_9APHY</name>
<gene>
    <name evidence="5" type="ORF">GFSPODELE1_LOCUS3684</name>
</gene>
<dbReference type="PANTHER" id="PTHR11759">
    <property type="entry name" value="40S RIBOSOMAL PROTEIN S14/30S RIBOSOMAL PROTEIN S11"/>
    <property type="match status" value="1"/>
</dbReference>
<evidence type="ECO:0000256" key="3">
    <source>
        <dbReference type="ARBA" id="ARBA00023274"/>
    </source>
</evidence>